<comment type="caution">
    <text evidence="1">The sequence shown here is derived from an EMBL/GenBank/DDBJ whole genome shotgun (WGS) entry which is preliminary data.</text>
</comment>
<gene>
    <name evidence="1" type="ORF">ACFO0J_03230</name>
</gene>
<dbReference type="RefSeq" id="WP_376811617.1">
    <property type="nucleotide sequence ID" value="NZ_JBHSDY010000002.1"/>
</dbReference>
<dbReference type="EMBL" id="JBHSDY010000002">
    <property type="protein sequence ID" value="MFC4297052.1"/>
    <property type="molecule type" value="Genomic_DNA"/>
</dbReference>
<keyword evidence="2" id="KW-1185">Reference proteome</keyword>
<evidence type="ECO:0000313" key="2">
    <source>
        <dbReference type="Proteomes" id="UP001595756"/>
    </source>
</evidence>
<sequence>MIRPALVIAMSCFLLTGCGTARKHLSEGYGVPDLASADLNLQDTLVQKLTTQGEGGQAALVDKGCFGTPAAPDQNRGTCTAQRNQAIATLMLASDQICMTHRRSIYGNDAIANTALGTLTNLFAGAATIATGENPKTIYAALALFFNSERSLVNETVYKQMLATAIDQKIEDTRKTKRDALKLSLVKDISDYPMQSALTDMIDLHNSCSFMEGLRLALQDGTRTPTKGERILALKQTLASIANEMTAACKGQAPAADPGAQANQRADQTLCTAAEKRYNTASNALSTLESSAATP</sequence>
<proteinExistence type="predicted"/>
<evidence type="ECO:0000313" key="1">
    <source>
        <dbReference type="EMBL" id="MFC4297052.1"/>
    </source>
</evidence>
<accession>A0ABV8RW24</accession>
<protein>
    <submittedName>
        <fullName evidence="1">Uncharacterized protein</fullName>
    </submittedName>
</protein>
<name>A0ABV8RW24_9BURK</name>
<dbReference type="PROSITE" id="PS51257">
    <property type="entry name" value="PROKAR_LIPOPROTEIN"/>
    <property type="match status" value="1"/>
</dbReference>
<dbReference type="Proteomes" id="UP001595756">
    <property type="component" value="Unassembled WGS sequence"/>
</dbReference>
<organism evidence="1 2">
    <name type="scientific">Castellaniella hirudinis</name>
    <dbReference type="NCBI Taxonomy" id="1144617"/>
    <lineage>
        <taxon>Bacteria</taxon>
        <taxon>Pseudomonadati</taxon>
        <taxon>Pseudomonadota</taxon>
        <taxon>Betaproteobacteria</taxon>
        <taxon>Burkholderiales</taxon>
        <taxon>Alcaligenaceae</taxon>
        <taxon>Castellaniella</taxon>
    </lineage>
</organism>
<reference evidence="2" key="1">
    <citation type="journal article" date="2019" name="Int. J. Syst. Evol. Microbiol.">
        <title>The Global Catalogue of Microorganisms (GCM) 10K type strain sequencing project: providing services to taxonomists for standard genome sequencing and annotation.</title>
        <authorList>
            <consortium name="The Broad Institute Genomics Platform"/>
            <consortium name="The Broad Institute Genome Sequencing Center for Infectious Disease"/>
            <person name="Wu L."/>
            <person name="Ma J."/>
        </authorList>
    </citation>
    <scope>NUCLEOTIDE SEQUENCE [LARGE SCALE GENOMIC DNA]</scope>
    <source>
        <strain evidence="2">CGMCC 1.19029</strain>
    </source>
</reference>